<name>A0AB36E4G3_9PAST</name>
<comment type="caution">
    <text evidence="1">The sequence shown here is derived from an EMBL/GenBank/DDBJ whole genome shotgun (WGS) entry which is preliminary data.</text>
</comment>
<evidence type="ECO:0000313" key="2">
    <source>
        <dbReference type="Proteomes" id="UP000092527"/>
    </source>
</evidence>
<sequence>GANTKLTAKENSISIYAPNAKNRWLIYADDTAATSQGSVVLETKEGGNNTLILETTTTNQADGFHNGISAQNNAQVLLSAETGINSIKIGDANQFTNPTGNVAGVFGIYNYSGANTKLTAKENSIFIYAPNAKTRYLVFANSASETGGPSVLLDAKDGGNNLLTLETTATNQKGGIHEGVYAANNTQVLLSAKAGINSIKIGDSQQVGDLEDLNNQVVEVNGVRNVLGASTKLTAKSNQISIYAPNAKNRYLINADSKAKIGELSVVLDAKDGGNNLLTLETTATNQKGGIHEGVYAANNTQVLLSAKAGINSIKIGDSQQVGDLEDLNNQVVEVNGVRNVLGASTKLTAKSNQISIYASNAKDRYLINADSKAENSEQSVILEATEGGNNLLTLETTATNQTDGSHYGVLAQNKAQVLLSAETGINSIKIGDENQFANPTEDVKQVYGIYNGSGASTQLIAQSNDISIYAPNAKDQYLIYGNGKLDNGKESVLLQATSGDNHLTLSSDLLNEKSYGLVQGYNNNQINLTATGNNLIEYNGKLTGAIPTNQTELDNNQSFIRGIISWVDSDVKLEAQNNVIRIQGSGNGLGVGYQELVNGNWYTYQTEGLLVTNESITGSNPKDISRMTLVATNGSNVVDINLRSHGETYGVVAQHKGEMTLSATDANWIRVLSPERDTPLMNLNTGMKIYRMGLYSSVDSVMALQAASNYIEIGGNPVMQRGIAVNANSMAELVAEQSNNVVAVRNAVLSSYGVSVAKSILIPSETEAKTKLNLTALQGTNFIQMQGDEADLAIVEQSAVLKNTGNYQNKVGTIGIYAIDKGSAITLNAKQNVIKHNVPTESPFSNINIYAADEAQVKLIGTESNTLTGAKIAIQSLNKANVTIDGQ</sequence>
<feature type="non-terminal residue" evidence="1">
    <location>
        <position position="888"/>
    </location>
</feature>
<accession>A0AB36E4G3</accession>
<gene>
    <name evidence="1" type="ORF">QV09_08385</name>
</gene>
<evidence type="ECO:0000313" key="1">
    <source>
        <dbReference type="EMBL" id="OBX09325.1"/>
    </source>
</evidence>
<dbReference type="EMBL" id="JTJU01000046">
    <property type="protein sequence ID" value="OBX09325.1"/>
    <property type="molecule type" value="Genomic_DNA"/>
</dbReference>
<feature type="non-terminal residue" evidence="1">
    <location>
        <position position="1"/>
    </location>
</feature>
<dbReference type="Proteomes" id="UP000092527">
    <property type="component" value="Unassembled WGS sequence"/>
</dbReference>
<evidence type="ECO:0008006" key="3">
    <source>
        <dbReference type="Google" id="ProtNLM"/>
    </source>
</evidence>
<dbReference type="AlphaFoldDB" id="A0AB36E4G3"/>
<dbReference type="RefSeq" id="WP_197495462.1">
    <property type="nucleotide sequence ID" value="NZ_JTJU01000046.1"/>
</dbReference>
<protein>
    <recommendedName>
        <fullName evidence="3">Pertactin central region domain-containing protein</fullName>
    </recommendedName>
</protein>
<reference evidence="1 2" key="1">
    <citation type="submission" date="2014-11" db="EMBL/GenBank/DDBJ databases">
        <title>Pan-genome of Gallibacterium spp.</title>
        <authorList>
            <person name="Kudirkiene E."/>
            <person name="Bojesen A.M."/>
        </authorList>
    </citation>
    <scope>NUCLEOTIDE SEQUENCE [LARGE SCALE GENOMIC DNA]</scope>
    <source>
        <strain evidence="1 2">18469/18</strain>
    </source>
</reference>
<proteinExistence type="predicted"/>
<organism evidence="1 2">
    <name type="scientific">Gallibacterium salpingitidis</name>
    <dbReference type="NCBI Taxonomy" id="505341"/>
    <lineage>
        <taxon>Bacteria</taxon>
        <taxon>Pseudomonadati</taxon>
        <taxon>Pseudomonadota</taxon>
        <taxon>Gammaproteobacteria</taxon>
        <taxon>Pasteurellales</taxon>
        <taxon>Pasteurellaceae</taxon>
        <taxon>Gallibacterium</taxon>
    </lineage>
</organism>